<evidence type="ECO:0000256" key="5">
    <source>
        <dbReference type="SAM" id="MobiDB-lite"/>
    </source>
</evidence>
<dbReference type="AlphaFoldDB" id="A0A9K3LGV4"/>
<keyword evidence="8" id="KW-1185">Reference proteome</keyword>
<name>A0A9K3LGV4_9STRA</name>
<comment type="caution">
    <text evidence="7">The sequence shown here is derived from an EMBL/GenBank/DDBJ whole genome shotgun (WGS) entry which is preliminary data.</text>
</comment>
<protein>
    <submittedName>
        <fullName evidence="7">Ring finger domain containing protein</fullName>
    </submittedName>
</protein>
<evidence type="ECO:0000259" key="6">
    <source>
        <dbReference type="PROSITE" id="PS50089"/>
    </source>
</evidence>
<dbReference type="SMART" id="SM00184">
    <property type="entry name" value="RING"/>
    <property type="match status" value="1"/>
</dbReference>
<dbReference type="EMBL" id="JAGRRH010000012">
    <property type="protein sequence ID" value="KAG7362135.1"/>
    <property type="molecule type" value="Genomic_DNA"/>
</dbReference>
<dbReference type="CDD" id="cd16454">
    <property type="entry name" value="RING-H2_PA-TM-RING"/>
    <property type="match status" value="1"/>
</dbReference>
<reference evidence="7" key="2">
    <citation type="submission" date="2021-04" db="EMBL/GenBank/DDBJ databases">
        <authorList>
            <person name="Podell S."/>
        </authorList>
    </citation>
    <scope>NUCLEOTIDE SEQUENCE</scope>
    <source>
        <strain evidence="7">Hildebrandi</strain>
    </source>
</reference>
<evidence type="ECO:0000313" key="8">
    <source>
        <dbReference type="Proteomes" id="UP000693970"/>
    </source>
</evidence>
<dbReference type="OrthoDB" id="49515at2759"/>
<evidence type="ECO:0000256" key="3">
    <source>
        <dbReference type="ARBA" id="ARBA00022833"/>
    </source>
</evidence>
<feature type="region of interest" description="Disordered" evidence="5">
    <location>
        <begin position="1"/>
        <end position="79"/>
    </location>
</feature>
<keyword evidence="2 4" id="KW-0863">Zinc-finger</keyword>
<keyword evidence="1" id="KW-0479">Metal-binding</keyword>
<proteinExistence type="predicted"/>
<accession>A0A9K3LGV4</accession>
<sequence>MFSLKLKRTTPHAAVSINAETPTPRASANSPSTSATPEEQRLSSSRRPRRSRRHSANGGSSSHDIVNRRQRSSGSVIKKDIPPASNVAIEGLLHLRLRAEDSKSLSEACPNEECVICAERFANKDVVTTLPCGHMHHSDCIVNWLSRKCTCPTCRYEMPTDDKSFEHRRVRREAEKADHNQNGDGPSSEDDSENIYCTPGLLLFQGMEDVIAMKRHDYFFCQNQENFDLIVRRTLRMKEDAERDRALEARRKALEKQSRSLDDHVTNIATEPEIRSDTPLDHAHFLELYA</sequence>
<reference evidence="7" key="1">
    <citation type="journal article" date="2021" name="Sci. Rep.">
        <title>Diploid genomic architecture of Nitzschia inconspicua, an elite biomass production diatom.</title>
        <authorList>
            <person name="Oliver A."/>
            <person name="Podell S."/>
            <person name="Pinowska A."/>
            <person name="Traller J.C."/>
            <person name="Smith S.R."/>
            <person name="McClure R."/>
            <person name="Beliaev A."/>
            <person name="Bohutskyi P."/>
            <person name="Hill E.A."/>
            <person name="Rabines A."/>
            <person name="Zheng H."/>
            <person name="Allen L.Z."/>
            <person name="Kuo A."/>
            <person name="Grigoriev I.V."/>
            <person name="Allen A.E."/>
            <person name="Hazlebeck D."/>
            <person name="Allen E.E."/>
        </authorList>
    </citation>
    <scope>NUCLEOTIDE SEQUENCE</scope>
    <source>
        <strain evidence="7">Hildebrandi</strain>
    </source>
</reference>
<dbReference type="PANTHER" id="PTHR15710">
    <property type="entry name" value="E3 UBIQUITIN-PROTEIN LIGASE PRAJA"/>
    <property type="match status" value="1"/>
</dbReference>
<feature type="compositionally biased region" description="Basic residues" evidence="5">
    <location>
        <begin position="44"/>
        <end position="55"/>
    </location>
</feature>
<keyword evidence="3" id="KW-0862">Zinc</keyword>
<dbReference type="InterPro" id="IPR001841">
    <property type="entry name" value="Znf_RING"/>
</dbReference>
<dbReference type="GO" id="GO:0016567">
    <property type="term" value="P:protein ubiquitination"/>
    <property type="evidence" value="ECO:0007669"/>
    <property type="project" value="TreeGrafter"/>
</dbReference>
<feature type="region of interest" description="Disordered" evidence="5">
    <location>
        <begin position="172"/>
        <end position="193"/>
    </location>
</feature>
<dbReference type="PANTHER" id="PTHR15710:SF217">
    <property type="entry name" value="E3 UBIQUITIN-PROTEIN LIGASE RDUF2"/>
    <property type="match status" value="1"/>
</dbReference>
<dbReference type="GO" id="GO:0061630">
    <property type="term" value="F:ubiquitin protein ligase activity"/>
    <property type="evidence" value="ECO:0007669"/>
    <property type="project" value="TreeGrafter"/>
</dbReference>
<feature type="domain" description="RING-type" evidence="6">
    <location>
        <begin position="114"/>
        <end position="155"/>
    </location>
</feature>
<feature type="compositionally biased region" description="Basic and acidic residues" evidence="5">
    <location>
        <begin position="172"/>
        <end position="181"/>
    </location>
</feature>
<dbReference type="Proteomes" id="UP000693970">
    <property type="component" value="Unassembled WGS sequence"/>
</dbReference>
<dbReference type="GO" id="GO:0008270">
    <property type="term" value="F:zinc ion binding"/>
    <property type="evidence" value="ECO:0007669"/>
    <property type="project" value="UniProtKB-KW"/>
</dbReference>
<evidence type="ECO:0000256" key="4">
    <source>
        <dbReference type="PROSITE-ProRule" id="PRU00175"/>
    </source>
</evidence>
<feature type="compositionally biased region" description="Low complexity" evidence="5">
    <location>
        <begin position="21"/>
        <end position="43"/>
    </location>
</feature>
<dbReference type="Pfam" id="PF13639">
    <property type="entry name" value="zf-RING_2"/>
    <property type="match status" value="1"/>
</dbReference>
<organism evidence="7 8">
    <name type="scientific">Nitzschia inconspicua</name>
    <dbReference type="NCBI Taxonomy" id="303405"/>
    <lineage>
        <taxon>Eukaryota</taxon>
        <taxon>Sar</taxon>
        <taxon>Stramenopiles</taxon>
        <taxon>Ochrophyta</taxon>
        <taxon>Bacillariophyta</taxon>
        <taxon>Bacillariophyceae</taxon>
        <taxon>Bacillariophycidae</taxon>
        <taxon>Bacillariales</taxon>
        <taxon>Bacillariaceae</taxon>
        <taxon>Nitzschia</taxon>
    </lineage>
</organism>
<feature type="compositionally biased region" description="Basic residues" evidence="5">
    <location>
        <begin position="1"/>
        <end position="10"/>
    </location>
</feature>
<evidence type="ECO:0000256" key="2">
    <source>
        <dbReference type="ARBA" id="ARBA00022771"/>
    </source>
</evidence>
<gene>
    <name evidence="7" type="ORF">IV203_025801</name>
</gene>
<evidence type="ECO:0000256" key="1">
    <source>
        <dbReference type="ARBA" id="ARBA00022723"/>
    </source>
</evidence>
<evidence type="ECO:0000313" key="7">
    <source>
        <dbReference type="EMBL" id="KAG7362135.1"/>
    </source>
</evidence>
<dbReference type="GO" id="GO:0005737">
    <property type="term" value="C:cytoplasm"/>
    <property type="evidence" value="ECO:0007669"/>
    <property type="project" value="TreeGrafter"/>
</dbReference>
<dbReference type="PROSITE" id="PS50089">
    <property type="entry name" value="ZF_RING_2"/>
    <property type="match status" value="1"/>
</dbReference>